<dbReference type="GO" id="GO:0005975">
    <property type="term" value="P:carbohydrate metabolic process"/>
    <property type="evidence" value="ECO:0007669"/>
    <property type="project" value="InterPro"/>
</dbReference>
<dbReference type="InterPro" id="IPR008928">
    <property type="entry name" value="6-hairpin_glycosidase_sf"/>
</dbReference>
<dbReference type="Proteomes" id="UP000323886">
    <property type="component" value="Unassembled WGS sequence"/>
</dbReference>
<dbReference type="OrthoDB" id="3902805at2"/>
<dbReference type="GO" id="GO:0004553">
    <property type="term" value="F:hydrolase activity, hydrolyzing O-glycosyl compounds"/>
    <property type="evidence" value="ECO:0007669"/>
    <property type="project" value="UniProtKB-ARBA"/>
</dbReference>
<dbReference type="PANTHER" id="PTHR31616">
    <property type="entry name" value="TREHALASE"/>
    <property type="match status" value="1"/>
</dbReference>
<dbReference type="Pfam" id="PF00723">
    <property type="entry name" value="Glyco_hydro_15"/>
    <property type="match status" value="1"/>
</dbReference>
<dbReference type="Gene3D" id="1.50.10.10">
    <property type="match status" value="1"/>
</dbReference>
<name>A0A5M6I4I5_9HYPH</name>
<keyword evidence="3" id="KW-0378">Hydrolase</keyword>
<evidence type="ECO:0000313" key="3">
    <source>
        <dbReference type="EMBL" id="KAA5603082.1"/>
    </source>
</evidence>
<proteinExistence type="predicted"/>
<gene>
    <name evidence="3" type="ORF">F1193_02310</name>
</gene>
<evidence type="ECO:0000313" key="4">
    <source>
        <dbReference type="Proteomes" id="UP000323886"/>
    </source>
</evidence>
<keyword evidence="4" id="KW-1185">Reference proteome</keyword>
<dbReference type="InterPro" id="IPR045582">
    <property type="entry name" value="Trehalase-like_N"/>
</dbReference>
<accession>A0A5M6I4I5</accession>
<dbReference type="SUPFAM" id="SSF48208">
    <property type="entry name" value="Six-hairpin glycosidases"/>
    <property type="match status" value="1"/>
</dbReference>
<comment type="caution">
    <text evidence="3">The sequence shown here is derived from an EMBL/GenBank/DDBJ whole genome shotgun (WGS) entry which is preliminary data.</text>
</comment>
<dbReference type="Pfam" id="PF19291">
    <property type="entry name" value="TREH_N"/>
    <property type="match status" value="1"/>
</dbReference>
<dbReference type="RefSeq" id="WP_150096064.1">
    <property type="nucleotide sequence ID" value="NZ_VWPL01000003.1"/>
</dbReference>
<dbReference type="InterPro" id="IPR011613">
    <property type="entry name" value="GH15-like"/>
</dbReference>
<organism evidence="3 4">
    <name type="scientific">Blastochloris sulfoviridis</name>
    <dbReference type="NCBI Taxonomy" id="50712"/>
    <lineage>
        <taxon>Bacteria</taxon>
        <taxon>Pseudomonadati</taxon>
        <taxon>Pseudomonadota</taxon>
        <taxon>Alphaproteobacteria</taxon>
        <taxon>Hyphomicrobiales</taxon>
        <taxon>Blastochloridaceae</taxon>
        <taxon>Blastochloris</taxon>
    </lineage>
</organism>
<evidence type="ECO:0000259" key="1">
    <source>
        <dbReference type="Pfam" id="PF00723"/>
    </source>
</evidence>
<dbReference type="InterPro" id="IPR012341">
    <property type="entry name" value="6hp_glycosidase-like_sf"/>
</dbReference>
<feature type="domain" description="GH15-like" evidence="1">
    <location>
        <begin position="222"/>
        <end position="588"/>
    </location>
</feature>
<dbReference type="PANTHER" id="PTHR31616:SF0">
    <property type="entry name" value="GLUCAN 1,4-ALPHA-GLUCOSIDASE"/>
    <property type="match status" value="1"/>
</dbReference>
<protein>
    <submittedName>
        <fullName evidence="3">Glycoside hydrolase family 15 protein</fullName>
    </submittedName>
</protein>
<feature type="domain" description="Trehalase-like N-terminal" evidence="2">
    <location>
        <begin position="7"/>
        <end position="159"/>
    </location>
</feature>
<dbReference type="EMBL" id="VWPL01000003">
    <property type="protein sequence ID" value="KAA5603082.1"/>
    <property type="molecule type" value="Genomic_DNA"/>
</dbReference>
<reference evidence="3 4" key="1">
    <citation type="submission" date="2019-09" db="EMBL/GenBank/DDBJ databases">
        <title>Draft Whole-Genome sequence of Blastochloris sulfoviridis DSM 729.</title>
        <authorList>
            <person name="Meyer T.E."/>
            <person name="Kyndt J.A."/>
        </authorList>
    </citation>
    <scope>NUCLEOTIDE SEQUENCE [LARGE SCALE GENOMIC DNA]</scope>
    <source>
        <strain evidence="3 4">DSM 729</strain>
    </source>
</reference>
<dbReference type="AlphaFoldDB" id="A0A5M6I4I5"/>
<sequence>MSSLDLAVIGNCMVAALIDRRARIVWCCFPRFDGDPIFNELLDGGRKADDACGSFAMELVGQVSCRQHYLDNTAVLVSVLEDRDGNALEIVDFAPRFTHFGRIHRPPSLIRRVQPLRGRPHLVVRVQPTFECGARKPEITRGANHIRYVGPSQTVRLTTDAPVSYILEQRQFVIDRPMSFFLGADEPLRSNADSTAREFLDSTVDHWRDWVRALSIPFEWQEAVIRAAITLKLCNFEETGAIVAALTTSIPEAPGTERNWDYRYCWLRDAYFVINALNRLGQTSTMEAFATYMTNIAGDLGQLPGRLDMPPLFGITREVELEERLAPALTGYRGMGPVRIGNAAYTQIQNDAYGALVLAAVHAFFDRRLIRRGESDLFAGLERLAARAVAVFDVPDAGPWELRTKASVHTFSSVMCWAAADRLALIANGLGRPERAKIWRTEADRMHAVIADRAFNPTRNSFVSTFGGEDLDATLLLLADLGFVKPDDPRFVSTVEAVGAALRRGKLFVRYDTADDFGHMQTGFLICGFWYVDALWAIGRPEEARELFEQLLGYRNSFGLLSEDADLATGELWGNFPQTYSMVGLINSAVRLSRSWEDAL</sequence>
<evidence type="ECO:0000259" key="2">
    <source>
        <dbReference type="Pfam" id="PF19291"/>
    </source>
</evidence>